<dbReference type="Gene3D" id="3.40.1110.10">
    <property type="entry name" value="Calcium-transporting ATPase, cytoplasmic domain N"/>
    <property type="match status" value="1"/>
</dbReference>
<dbReference type="GO" id="GO:0005524">
    <property type="term" value="F:ATP binding"/>
    <property type="evidence" value="ECO:0007669"/>
    <property type="project" value="InterPro"/>
</dbReference>
<protein>
    <recommendedName>
        <fullName evidence="7">P-type ATPase A domain-containing protein</fullName>
    </recommendedName>
</protein>
<comment type="similarity">
    <text evidence="2">Belongs to the cation transport ATPase (P-type) (TC 3.A.3) family. Type IB subfamily.</text>
</comment>
<dbReference type="InterPro" id="IPR001757">
    <property type="entry name" value="P_typ_ATPase"/>
</dbReference>
<dbReference type="GO" id="GO:0019829">
    <property type="term" value="F:ATPase-coupled monoatomic cation transmembrane transporter activity"/>
    <property type="evidence" value="ECO:0007669"/>
    <property type="project" value="InterPro"/>
</dbReference>
<dbReference type="Gene3D" id="2.70.150.10">
    <property type="entry name" value="Calcium-transporting ATPase, cytoplasmic transduction domain A"/>
    <property type="match status" value="1"/>
</dbReference>
<feature type="transmembrane region" description="Helical" evidence="6">
    <location>
        <begin position="246"/>
        <end position="265"/>
    </location>
</feature>
<comment type="caution">
    <text evidence="8">The sequence shown here is derived from an EMBL/GenBank/DDBJ whole genome shotgun (WGS) entry which is preliminary data.</text>
</comment>
<feature type="transmembrane region" description="Helical" evidence="6">
    <location>
        <begin position="271"/>
        <end position="291"/>
    </location>
</feature>
<gene>
    <name evidence="8" type="ORF">Pdsh_01000</name>
</gene>
<keyword evidence="5 6" id="KW-0472">Membrane</keyword>
<dbReference type="InterPro" id="IPR023299">
    <property type="entry name" value="ATPase_P-typ_cyto_dom_N"/>
</dbReference>
<reference evidence="8 9" key="1">
    <citation type="submission" date="2017-05" db="EMBL/GenBank/DDBJ databases">
        <title>The draft genome of the hyperthermophilic archaeon 'Pyrodictium delaneyi strain Hulk', an iron and nitrate reducer, reveals the capacity for sulfate reduction.</title>
        <authorList>
            <person name="Demey L.M."/>
            <person name="Miller C."/>
            <person name="Manzella M."/>
            <person name="Reguera G."/>
            <person name="Kashefi K."/>
        </authorList>
    </citation>
    <scope>NUCLEOTIDE SEQUENCE [LARGE SCALE GENOMIC DNA]</scope>
    <source>
        <strain evidence="8 9">Hulk</strain>
    </source>
</reference>
<dbReference type="SUPFAM" id="SSF56784">
    <property type="entry name" value="HAD-like"/>
    <property type="match status" value="1"/>
</dbReference>
<dbReference type="AlphaFoldDB" id="A0A211YR51"/>
<dbReference type="InterPro" id="IPR027256">
    <property type="entry name" value="P-typ_ATPase_IB"/>
</dbReference>
<organism evidence="8 9">
    <name type="scientific">Pyrodictium delaneyi</name>
    <dbReference type="NCBI Taxonomy" id="1273541"/>
    <lineage>
        <taxon>Archaea</taxon>
        <taxon>Thermoproteota</taxon>
        <taxon>Thermoprotei</taxon>
        <taxon>Desulfurococcales</taxon>
        <taxon>Pyrodictiaceae</taxon>
        <taxon>Pyrodictium</taxon>
    </lineage>
</organism>
<dbReference type="InterPro" id="IPR059000">
    <property type="entry name" value="ATPase_P-type_domA"/>
</dbReference>
<dbReference type="GO" id="GO:0016887">
    <property type="term" value="F:ATP hydrolysis activity"/>
    <property type="evidence" value="ECO:0007669"/>
    <property type="project" value="InterPro"/>
</dbReference>
<feature type="transmembrane region" description="Helical" evidence="6">
    <location>
        <begin position="52"/>
        <end position="69"/>
    </location>
</feature>
<evidence type="ECO:0000259" key="7">
    <source>
        <dbReference type="Pfam" id="PF00122"/>
    </source>
</evidence>
<dbReference type="InterPro" id="IPR051014">
    <property type="entry name" value="Cation_Transport_ATPase_IB"/>
</dbReference>
<feature type="transmembrane region" description="Helical" evidence="6">
    <location>
        <begin position="28"/>
        <end position="46"/>
    </location>
</feature>
<dbReference type="PRINTS" id="PR00119">
    <property type="entry name" value="CATATPASE"/>
</dbReference>
<dbReference type="PANTHER" id="PTHR48085:SF5">
    <property type="entry name" value="CADMIUM_ZINC-TRANSPORTING ATPASE HMA4-RELATED"/>
    <property type="match status" value="1"/>
</dbReference>
<feature type="transmembrane region" description="Helical" evidence="6">
    <location>
        <begin position="586"/>
        <end position="608"/>
    </location>
</feature>
<evidence type="ECO:0000313" key="9">
    <source>
        <dbReference type="Proteomes" id="UP000196694"/>
    </source>
</evidence>
<feature type="transmembrane region" description="Helical" evidence="6">
    <location>
        <begin position="556"/>
        <end position="580"/>
    </location>
</feature>
<dbReference type="NCBIfam" id="TIGR01494">
    <property type="entry name" value="ATPase_P-type"/>
    <property type="match status" value="1"/>
</dbReference>
<keyword evidence="3 6" id="KW-0812">Transmembrane</keyword>
<dbReference type="InterPro" id="IPR018303">
    <property type="entry name" value="ATPase_P-typ_P_site"/>
</dbReference>
<accession>A0A211YR51</accession>
<comment type="subcellular location">
    <subcellularLocation>
        <location evidence="1">Membrane</location>
    </subcellularLocation>
</comment>
<name>A0A211YR51_9CREN</name>
<dbReference type="Gene3D" id="3.40.50.1000">
    <property type="entry name" value="HAD superfamily/HAD-like"/>
    <property type="match status" value="1"/>
</dbReference>
<dbReference type="PANTHER" id="PTHR48085">
    <property type="entry name" value="CADMIUM/ZINC-TRANSPORTING ATPASE HMA2-RELATED"/>
    <property type="match status" value="1"/>
</dbReference>
<keyword evidence="4 6" id="KW-1133">Transmembrane helix</keyword>
<evidence type="ECO:0000313" key="8">
    <source>
        <dbReference type="EMBL" id="OWJ55416.1"/>
    </source>
</evidence>
<proteinExistence type="inferred from homology"/>
<dbReference type="Proteomes" id="UP000196694">
    <property type="component" value="Unassembled WGS sequence"/>
</dbReference>
<dbReference type="Pfam" id="PF00702">
    <property type="entry name" value="Hydrolase"/>
    <property type="match status" value="1"/>
</dbReference>
<keyword evidence="9" id="KW-1185">Reference proteome</keyword>
<evidence type="ECO:0000256" key="4">
    <source>
        <dbReference type="ARBA" id="ARBA00022989"/>
    </source>
</evidence>
<evidence type="ECO:0000256" key="5">
    <source>
        <dbReference type="ARBA" id="ARBA00023136"/>
    </source>
</evidence>
<dbReference type="Pfam" id="PF00122">
    <property type="entry name" value="E1-E2_ATPase"/>
    <property type="match status" value="1"/>
</dbReference>
<dbReference type="GO" id="GO:0016020">
    <property type="term" value="C:membrane"/>
    <property type="evidence" value="ECO:0007669"/>
    <property type="project" value="UniProtKB-SubCell"/>
</dbReference>
<dbReference type="NCBIfam" id="TIGR01525">
    <property type="entry name" value="ATPase-IB_hvy"/>
    <property type="match status" value="1"/>
</dbReference>
<dbReference type="EMBL" id="NCQP01000001">
    <property type="protein sequence ID" value="OWJ55416.1"/>
    <property type="molecule type" value="Genomic_DNA"/>
</dbReference>
<dbReference type="PROSITE" id="PS00154">
    <property type="entry name" value="ATPASE_E1_E2"/>
    <property type="match status" value="1"/>
</dbReference>
<dbReference type="InterPro" id="IPR008250">
    <property type="entry name" value="ATPase_P-typ_transduc_dom_A_sf"/>
</dbReference>
<evidence type="ECO:0000256" key="3">
    <source>
        <dbReference type="ARBA" id="ARBA00022692"/>
    </source>
</evidence>
<dbReference type="SUPFAM" id="SSF81653">
    <property type="entry name" value="Calcium ATPase, transduction domain A"/>
    <property type="match status" value="1"/>
</dbReference>
<dbReference type="InterPro" id="IPR036412">
    <property type="entry name" value="HAD-like_sf"/>
</dbReference>
<dbReference type="InterPro" id="IPR023214">
    <property type="entry name" value="HAD_sf"/>
</dbReference>
<evidence type="ECO:0000256" key="2">
    <source>
        <dbReference type="ARBA" id="ARBA00006024"/>
    </source>
</evidence>
<evidence type="ECO:0000256" key="1">
    <source>
        <dbReference type="ARBA" id="ARBA00004370"/>
    </source>
</evidence>
<sequence>MIAFNNNCYYISTHYGLSRGSKVAKTHAVRLWITVLAVSLTALALELLGWDASSLIALLAVVLLTRFAWKLRERRVTIDLLMGFSLLVLYLEGMVFEATLVASLYAVAEIAEGLVEELARRRLTSLEELLPRSALVRRDGRVVEVSIGNVKPGDIVIVPHGGTVPVDSVLLSSYAVFDTSMVTGEHIPRRLERGSLVESGYVNMTGAAIELRAIRPAGESLLQLLVRETEEALARKTRIERLFERVIPAYIVLLFALYAAASITLGPDRGLVVILAGCPSAYIIASSYTYMLSISLLARRGIVVRGAQVLEKVPRVWAIVLDKTGTLTLGSLKVAKIVPGRRFDEKVVDIVAAAARASLHPASRAIAELSQEPLPVDYAREEPGRGVVAGVAGHHVVLGSRSFVEEYTGEKLPPSPCGSTTTVYAAVNGVYVAAFCLEEELDPSAVEVVEHLKNMGLRVLIASGDSHGPVRRVAEKLGVEFYAGFRPSDKTKLVEKLQARGPVMVVGDGVNDLPMLAAADVGAAVARIALVAKSADAVLLKGLVGLRDLFNVSLRFHTAIMSSLIVATILKLLALVVGIGGASLPVVLVIGDDGATLTAVVAATARLIRGR</sequence>
<feature type="domain" description="P-type ATPase A" evidence="7">
    <location>
        <begin position="128"/>
        <end position="229"/>
    </location>
</feature>
<evidence type="ECO:0000256" key="6">
    <source>
        <dbReference type="SAM" id="Phobius"/>
    </source>
</evidence>